<dbReference type="PANTHER" id="PTHR11559">
    <property type="entry name" value="CARBOXYLESTERASE"/>
    <property type="match status" value="1"/>
</dbReference>
<organism evidence="3">
    <name type="scientific">Chilo suppressalis</name>
    <name type="common">Asiatic rice borer moth</name>
    <dbReference type="NCBI Taxonomy" id="168631"/>
    <lineage>
        <taxon>Eukaryota</taxon>
        <taxon>Metazoa</taxon>
        <taxon>Ecdysozoa</taxon>
        <taxon>Arthropoda</taxon>
        <taxon>Hexapoda</taxon>
        <taxon>Insecta</taxon>
        <taxon>Pterygota</taxon>
        <taxon>Neoptera</taxon>
        <taxon>Endopterygota</taxon>
        <taxon>Lepidoptera</taxon>
        <taxon>Glossata</taxon>
        <taxon>Ditrysia</taxon>
        <taxon>Pyraloidea</taxon>
        <taxon>Crambidae</taxon>
        <taxon>Crambinae</taxon>
        <taxon>Chilo</taxon>
    </lineage>
</organism>
<dbReference type="InterPro" id="IPR029058">
    <property type="entry name" value="AB_hydrolase_fold"/>
</dbReference>
<dbReference type="EMBL" id="KJ023235">
    <property type="protein sequence ID" value="AIY69063.1"/>
    <property type="molecule type" value="mRNA"/>
</dbReference>
<dbReference type="Gene3D" id="3.40.50.1820">
    <property type="entry name" value="alpha/beta hydrolase"/>
    <property type="match status" value="2"/>
</dbReference>
<protein>
    <submittedName>
        <fullName evidence="3">Carboxylesterase</fullName>
    </submittedName>
</protein>
<dbReference type="InterPro" id="IPR002018">
    <property type="entry name" value="CarbesteraseB"/>
</dbReference>
<dbReference type="Pfam" id="PF00135">
    <property type="entry name" value="COesterase"/>
    <property type="match status" value="2"/>
</dbReference>
<dbReference type="InterPro" id="IPR050309">
    <property type="entry name" value="Type-B_Carboxylest/Lipase"/>
</dbReference>
<proteinExistence type="evidence at transcript level"/>
<evidence type="ECO:0000259" key="2">
    <source>
        <dbReference type="Pfam" id="PF00135"/>
    </source>
</evidence>
<sequence length="443" mass="50100">MVQVKVNEGLLEGERVTSDLVGTFYSFKGIPYAAPPIGDLRFKAPQPVKPWSGVLSAKQHGPQCPQYNIISKQLENGSEDCLYLNVYTPNLEPNKPLPVMIWIHGGYFCSGNGNDDVFGPEFLIRHDVILVTLNYRLEVLGFLCLENEDIPGNAGIKDQVAAMKWVKNNISSFGGDPNNITIFVSEKVLPNVETFFTGDITDALKNNVHEGVELIVGFNEDDGAITFALIHDIENTISWANNSEGYFVPTTLGQKYSKDELKEIGSEMKKMYTRGEIVSKNNLSPVANYYGADFYKYEILQFAKQFSVKNKVYFYIFSCFSERNVFAKLFGISSYFTKNVVSHNDDIAYLFPISNINQKIPKTSVSYNLIYRMTSLWTNFAKTGNPTPDTKLGCNWRTFNAKTKSYLNIGNELTRGVAPLREEMEFWEKMYEKSDKLFTTKSS</sequence>
<dbReference type="AlphaFoldDB" id="A0A0B4RY24"/>
<dbReference type="PROSITE" id="PS00941">
    <property type="entry name" value="CARBOXYLESTERASE_B_2"/>
    <property type="match status" value="1"/>
</dbReference>
<accession>A0A0B4RY24</accession>
<dbReference type="OrthoDB" id="19653at2759"/>
<reference evidence="3" key="1">
    <citation type="submission" date="2014-01" db="EMBL/GenBank/DDBJ databases">
        <authorList>
            <person name="Wang B."/>
            <person name="Wang Y."/>
            <person name="Han P."/>
            <person name="Zhang Y."/>
            <person name="Han Z."/>
        </authorList>
    </citation>
    <scope>NUCLEOTIDE SEQUENCE</scope>
    <source>
        <strain evidence="3">CsuEst38</strain>
    </source>
</reference>
<name>A0A0B4RY24_CHISP</name>
<evidence type="ECO:0000256" key="1">
    <source>
        <dbReference type="ARBA" id="ARBA00023180"/>
    </source>
</evidence>
<dbReference type="SUPFAM" id="SSF53474">
    <property type="entry name" value="alpha/beta-Hydrolases"/>
    <property type="match status" value="1"/>
</dbReference>
<keyword evidence="1" id="KW-0325">Glycoprotein</keyword>
<evidence type="ECO:0000313" key="3">
    <source>
        <dbReference type="EMBL" id="AIY69063.1"/>
    </source>
</evidence>
<dbReference type="InterPro" id="IPR019819">
    <property type="entry name" value="Carboxylesterase_B_CS"/>
</dbReference>
<feature type="domain" description="Carboxylesterase type B" evidence="2">
    <location>
        <begin position="190"/>
        <end position="427"/>
    </location>
</feature>
<feature type="domain" description="Carboxylesterase type B" evidence="2">
    <location>
        <begin position="3"/>
        <end position="183"/>
    </location>
</feature>